<gene>
    <name evidence="3" type="ORF">I8J29_26880</name>
</gene>
<dbReference type="InterPro" id="IPR010982">
    <property type="entry name" value="Lambda_DNA-bd_dom_sf"/>
</dbReference>
<protein>
    <submittedName>
        <fullName evidence="3">Helix-turn-helix transcriptional regulator</fullName>
    </submittedName>
</protein>
<evidence type="ECO:0000313" key="4">
    <source>
        <dbReference type="Proteomes" id="UP000670947"/>
    </source>
</evidence>
<dbReference type="EMBL" id="JAGGDJ010000040">
    <property type="protein sequence ID" value="MBO7747821.1"/>
    <property type="molecule type" value="Genomic_DNA"/>
</dbReference>
<organism evidence="3 4">
    <name type="scientific">Paenibacillus artemisiicola</name>
    <dbReference type="NCBI Taxonomy" id="1172618"/>
    <lineage>
        <taxon>Bacteria</taxon>
        <taxon>Bacillati</taxon>
        <taxon>Bacillota</taxon>
        <taxon>Bacilli</taxon>
        <taxon>Bacillales</taxon>
        <taxon>Paenibacillaceae</taxon>
        <taxon>Paenibacillus</taxon>
    </lineage>
</organism>
<dbReference type="InterPro" id="IPR001387">
    <property type="entry name" value="Cro/C1-type_HTH"/>
</dbReference>
<sequence>MAIGNRISKLRDDRGWTQEQTAGMMGISRAALSHYEKNRREPDTETLSKFADLFKVSVDYLVGRTNTPHQILDEPVREFVDEIDQVDLTADDLLSKYNLSIDGLSLSEEEARRFIAFVRAERNMKKP</sequence>
<name>A0ABS3WI95_9BACL</name>
<dbReference type="SMART" id="SM00530">
    <property type="entry name" value="HTH_XRE"/>
    <property type="match status" value="1"/>
</dbReference>
<evidence type="ECO:0000256" key="1">
    <source>
        <dbReference type="ARBA" id="ARBA00023125"/>
    </source>
</evidence>
<comment type="caution">
    <text evidence="3">The sequence shown here is derived from an EMBL/GenBank/DDBJ whole genome shotgun (WGS) entry which is preliminary data.</text>
</comment>
<dbReference type="CDD" id="cd00093">
    <property type="entry name" value="HTH_XRE"/>
    <property type="match status" value="1"/>
</dbReference>
<evidence type="ECO:0000313" key="3">
    <source>
        <dbReference type="EMBL" id="MBO7747821.1"/>
    </source>
</evidence>
<keyword evidence="4" id="KW-1185">Reference proteome</keyword>
<evidence type="ECO:0000259" key="2">
    <source>
        <dbReference type="PROSITE" id="PS50943"/>
    </source>
</evidence>
<keyword evidence="1" id="KW-0238">DNA-binding</keyword>
<dbReference type="PANTHER" id="PTHR46558:SF11">
    <property type="entry name" value="HTH-TYPE TRANSCRIPTIONAL REGULATOR XRE"/>
    <property type="match status" value="1"/>
</dbReference>
<dbReference type="PANTHER" id="PTHR46558">
    <property type="entry name" value="TRACRIPTIONAL REGULATORY PROTEIN-RELATED-RELATED"/>
    <property type="match status" value="1"/>
</dbReference>
<dbReference type="Pfam" id="PF01381">
    <property type="entry name" value="HTH_3"/>
    <property type="match status" value="1"/>
</dbReference>
<dbReference type="Proteomes" id="UP000670947">
    <property type="component" value="Unassembled WGS sequence"/>
</dbReference>
<accession>A0ABS3WI95</accession>
<dbReference type="Gene3D" id="1.10.260.40">
    <property type="entry name" value="lambda repressor-like DNA-binding domains"/>
    <property type="match status" value="1"/>
</dbReference>
<proteinExistence type="predicted"/>
<reference evidence="3 4" key="1">
    <citation type="submission" date="2021-03" db="EMBL/GenBank/DDBJ databases">
        <title>Paenibacillus artemisicola MWE-103 whole genome sequence.</title>
        <authorList>
            <person name="Ham Y.J."/>
        </authorList>
    </citation>
    <scope>NUCLEOTIDE SEQUENCE [LARGE SCALE GENOMIC DNA]</scope>
    <source>
        <strain evidence="3 4">MWE-103</strain>
    </source>
</reference>
<feature type="domain" description="HTH cro/C1-type" evidence="2">
    <location>
        <begin position="7"/>
        <end position="61"/>
    </location>
</feature>
<dbReference type="PROSITE" id="PS50943">
    <property type="entry name" value="HTH_CROC1"/>
    <property type="match status" value="1"/>
</dbReference>
<dbReference type="RefSeq" id="WP_208850448.1">
    <property type="nucleotide sequence ID" value="NZ_JAGGDJ010000040.1"/>
</dbReference>
<dbReference type="SUPFAM" id="SSF47413">
    <property type="entry name" value="lambda repressor-like DNA-binding domains"/>
    <property type="match status" value="1"/>
</dbReference>